<proteinExistence type="predicted"/>
<accession>A0ABQ9GDC3</accession>
<reference evidence="1 2" key="1">
    <citation type="submission" date="2023-02" db="EMBL/GenBank/DDBJ databases">
        <title>LHISI_Scaffold_Assembly.</title>
        <authorList>
            <person name="Stuart O.P."/>
            <person name="Cleave R."/>
            <person name="Magrath M.J.L."/>
            <person name="Mikheyev A.S."/>
        </authorList>
    </citation>
    <scope>NUCLEOTIDE SEQUENCE [LARGE SCALE GENOMIC DNA]</scope>
    <source>
        <strain evidence="1">Daus_M_001</strain>
        <tissue evidence="1">Leg muscle</tissue>
    </source>
</reference>
<protein>
    <submittedName>
        <fullName evidence="1">Uncharacterized protein</fullName>
    </submittedName>
</protein>
<name>A0ABQ9GDC3_9NEOP</name>
<evidence type="ECO:0000313" key="2">
    <source>
        <dbReference type="Proteomes" id="UP001159363"/>
    </source>
</evidence>
<dbReference type="EMBL" id="JARBHB010000013">
    <property type="protein sequence ID" value="KAJ8870273.1"/>
    <property type="molecule type" value="Genomic_DNA"/>
</dbReference>
<evidence type="ECO:0000313" key="1">
    <source>
        <dbReference type="EMBL" id="KAJ8870273.1"/>
    </source>
</evidence>
<organism evidence="1 2">
    <name type="scientific">Dryococelus australis</name>
    <dbReference type="NCBI Taxonomy" id="614101"/>
    <lineage>
        <taxon>Eukaryota</taxon>
        <taxon>Metazoa</taxon>
        <taxon>Ecdysozoa</taxon>
        <taxon>Arthropoda</taxon>
        <taxon>Hexapoda</taxon>
        <taxon>Insecta</taxon>
        <taxon>Pterygota</taxon>
        <taxon>Neoptera</taxon>
        <taxon>Polyneoptera</taxon>
        <taxon>Phasmatodea</taxon>
        <taxon>Verophasmatodea</taxon>
        <taxon>Anareolatae</taxon>
        <taxon>Phasmatidae</taxon>
        <taxon>Eurycanthinae</taxon>
        <taxon>Dryococelus</taxon>
    </lineage>
</organism>
<gene>
    <name evidence="1" type="ORF">PR048_029294</name>
</gene>
<comment type="caution">
    <text evidence="1">The sequence shown here is derived from an EMBL/GenBank/DDBJ whole genome shotgun (WGS) entry which is preliminary data.</text>
</comment>
<dbReference type="Proteomes" id="UP001159363">
    <property type="component" value="Chromosome 12"/>
</dbReference>
<keyword evidence="2" id="KW-1185">Reference proteome</keyword>
<sequence>MAGGGGEQSSSLWRCLLCKRIVPDDVAGLRVFSGISRFPHPFIPVLLHTHLTSPSSALKTLITHPANTPLPRFFYIPSRRFPPGWLRQFHSMLLEGSIHTTGAPQPPEHLAKAIRYVNAFITWDSK</sequence>